<comment type="caution">
    <text evidence="2">The sequence shown here is derived from an EMBL/GenBank/DDBJ whole genome shotgun (WGS) entry which is preliminary data.</text>
</comment>
<name>A0AAV3RE38_LITER</name>
<protein>
    <recommendedName>
        <fullName evidence="1">MULE transposase domain-containing protein</fullName>
    </recommendedName>
</protein>
<sequence>MITNNQARRTREKALKAIEDDHTEQYKLIWGYIDELKKSHHGSTVFAKYEDILEDPMLVFLRGYMIHKQQILSIVAIDPNNGWWPICWAVVEKENKETWKWFIQALLEDLLIVNEEKYVIMSDKQKGLESALHELLPRIEHRNCIQHIYRNFKRYHESQLLRDKLWTCARDST</sequence>
<evidence type="ECO:0000313" key="2">
    <source>
        <dbReference type="EMBL" id="GAA0174565.1"/>
    </source>
</evidence>
<dbReference type="Pfam" id="PF10551">
    <property type="entry name" value="MULE"/>
    <property type="match status" value="1"/>
</dbReference>
<dbReference type="EMBL" id="BAABME010009127">
    <property type="protein sequence ID" value="GAA0174565.1"/>
    <property type="molecule type" value="Genomic_DNA"/>
</dbReference>
<organism evidence="2 3">
    <name type="scientific">Lithospermum erythrorhizon</name>
    <name type="common">Purple gromwell</name>
    <name type="synonym">Lithospermum officinale var. erythrorhizon</name>
    <dbReference type="NCBI Taxonomy" id="34254"/>
    <lineage>
        <taxon>Eukaryota</taxon>
        <taxon>Viridiplantae</taxon>
        <taxon>Streptophyta</taxon>
        <taxon>Embryophyta</taxon>
        <taxon>Tracheophyta</taxon>
        <taxon>Spermatophyta</taxon>
        <taxon>Magnoliopsida</taxon>
        <taxon>eudicotyledons</taxon>
        <taxon>Gunneridae</taxon>
        <taxon>Pentapetalae</taxon>
        <taxon>asterids</taxon>
        <taxon>lamiids</taxon>
        <taxon>Boraginales</taxon>
        <taxon>Boraginaceae</taxon>
        <taxon>Boraginoideae</taxon>
        <taxon>Lithospermeae</taxon>
        <taxon>Lithospermum</taxon>
    </lineage>
</organism>
<reference evidence="2 3" key="1">
    <citation type="submission" date="2024-01" db="EMBL/GenBank/DDBJ databases">
        <title>The complete chloroplast genome sequence of Lithospermum erythrorhizon: insights into the phylogenetic relationship among Boraginaceae species and the maternal lineages of purple gromwells.</title>
        <authorList>
            <person name="Okada T."/>
            <person name="Watanabe K."/>
        </authorList>
    </citation>
    <scope>NUCLEOTIDE SEQUENCE [LARGE SCALE GENOMIC DNA]</scope>
</reference>
<accession>A0AAV3RE38</accession>
<gene>
    <name evidence="2" type="ORF">LIER_27933</name>
</gene>
<feature type="domain" description="MULE transposase" evidence="1">
    <location>
        <begin position="68"/>
        <end position="151"/>
    </location>
</feature>
<dbReference type="PANTHER" id="PTHR31973:SF191">
    <property type="entry name" value="OS05G0489400 PROTEIN"/>
    <property type="match status" value="1"/>
</dbReference>
<keyword evidence="3" id="KW-1185">Reference proteome</keyword>
<dbReference type="AlphaFoldDB" id="A0AAV3RE38"/>
<evidence type="ECO:0000313" key="3">
    <source>
        <dbReference type="Proteomes" id="UP001454036"/>
    </source>
</evidence>
<proteinExistence type="predicted"/>
<evidence type="ECO:0000259" key="1">
    <source>
        <dbReference type="Pfam" id="PF10551"/>
    </source>
</evidence>
<dbReference type="PANTHER" id="PTHR31973">
    <property type="entry name" value="POLYPROTEIN, PUTATIVE-RELATED"/>
    <property type="match status" value="1"/>
</dbReference>
<dbReference type="InterPro" id="IPR018289">
    <property type="entry name" value="MULE_transposase_dom"/>
</dbReference>
<dbReference type="Proteomes" id="UP001454036">
    <property type="component" value="Unassembled WGS sequence"/>
</dbReference>